<dbReference type="AlphaFoldDB" id="A0A6L4X136"/>
<dbReference type="Proteomes" id="UP000469943">
    <property type="component" value="Unassembled WGS sequence"/>
</dbReference>
<dbReference type="SUPFAM" id="SSF54909">
    <property type="entry name" value="Dimeric alpha+beta barrel"/>
    <property type="match status" value="1"/>
</dbReference>
<evidence type="ECO:0000313" key="8">
    <source>
        <dbReference type="Proteomes" id="UP000469943"/>
    </source>
</evidence>
<name>A0A6L4X136_9BIFI</name>
<comment type="caution">
    <text evidence="6">The sequence shown here is derived from an EMBL/GenBank/DDBJ whole genome shotgun (WGS) entry which is preliminary data.</text>
</comment>
<dbReference type="OrthoDB" id="166264at2"/>
<dbReference type="PANTHER" id="PTHR30154:SF53">
    <property type="entry name" value="HTH-TYPE TRANSCRIPTIONAL REGULATOR LRPC"/>
    <property type="match status" value="1"/>
</dbReference>
<evidence type="ECO:0000256" key="1">
    <source>
        <dbReference type="ARBA" id="ARBA00023015"/>
    </source>
</evidence>
<dbReference type="PROSITE" id="PS00519">
    <property type="entry name" value="HTH_ASNC_1"/>
    <property type="match status" value="1"/>
</dbReference>
<proteinExistence type="predicted"/>
<organism evidence="6 9">
    <name type="scientific">Bifidobacterium ramosum</name>
    <dbReference type="NCBI Taxonomy" id="1798158"/>
    <lineage>
        <taxon>Bacteria</taxon>
        <taxon>Bacillati</taxon>
        <taxon>Actinomycetota</taxon>
        <taxon>Actinomycetes</taxon>
        <taxon>Bifidobacteriales</taxon>
        <taxon>Bifidobacteriaceae</taxon>
        <taxon>Bifidobacterium</taxon>
    </lineage>
</organism>
<dbReference type="InterPro" id="IPR036388">
    <property type="entry name" value="WH-like_DNA-bd_sf"/>
</dbReference>
<feature type="region of interest" description="Disordered" evidence="4">
    <location>
        <begin position="1"/>
        <end position="23"/>
    </location>
</feature>
<keyword evidence="1" id="KW-0805">Transcription regulation</keyword>
<evidence type="ECO:0000256" key="2">
    <source>
        <dbReference type="ARBA" id="ARBA00023125"/>
    </source>
</evidence>
<gene>
    <name evidence="6" type="ORF">DSM100688_0679</name>
    <name evidence="7" type="ORF">GFD24_04350</name>
</gene>
<dbReference type="RefSeq" id="WP_152357778.1">
    <property type="nucleotide sequence ID" value="NZ_WBSM01000002.1"/>
</dbReference>
<dbReference type="Pfam" id="PF13412">
    <property type="entry name" value="HTH_24"/>
    <property type="match status" value="1"/>
</dbReference>
<dbReference type="InterPro" id="IPR011008">
    <property type="entry name" value="Dimeric_a/b-barrel"/>
</dbReference>
<sequence length="165" mass="17686">MSAPHDRTETNEQPAAPAASATLTGDIDAKDSMILDMLEADGRATLSQLAKATGLSVSAAQSRVQKLERRGVITGYAAVIDHERRGLPISAFVSVTPLDYTKESDIPEKLHSIPGIVSCYSVAGAPSFVLLVRVATPGRLEELLNRIHRTVPVSTESTVILKTYF</sequence>
<dbReference type="SMART" id="SM00344">
    <property type="entry name" value="HTH_ASNC"/>
    <property type="match status" value="1"/>
</dbReference>
<reference evidence="7 8" key="1">
    <citation type="submission" date="2019-10" db="EMBL/GenBank/DDBJ databases">
        <title>Bifidobacterium from non-human primates.</title>
        <authorList>
            <person name="Modesto M."/>
        </authorList>
    </citation>
    <scope>NUCLEOTIDE SEQUENCE [LARGE SCALE GENOMIC DNA]</scope>
    <source>
        <strain evidence="7 8">TREM</strain>
    </source>
</reference>
<dbReference type="PRINTS" id="PR00033">
    <property type="entry name" value="HTHASNC"/>
</dbReference>
<dbReference type="GO" id="GO:0043200">
    <property type="term" value="P:response to amino acid"/>
    <property type="evidence" value="ECO:0007669"/>
    <property type="project" value="TreeGrafter"/>
</dbReference>
<dbReference type="GO" id="GO:0043565">
    <property type="term" value="F:sequence-specific DNA binding"/>
    <property type="evidence" value="ECO:0007669"/>
    <property type="project" value="InterPro"/>
</dbReference>
<dbReference type="InterPro" id="IPR011991">
    <property type="entry name" value="ArsR-like_HTH"/>
</dbReference>
<dbReference type="Pfam" id="PF01037">
    <property type="entry name" value="AsnC_trans_reg"/>
    <property type="match status" value="1"/>
</dbReference>
<dbReference type="InterPro" id="IPR019887">
    <property type="entry name" value="Tscrpt_reg_AsnC/Lrp_C"/>
</dbReference>
<evidence type="ECO:0000313" key="9">
    <source>
        <dbReference type="Proteomes" id="UP000482084"/>
    </source>
</evidence>
<dbReference type="InterPro" id="IPR000485">
    <property type="entry name" value="AsnC-type_HTH_dom"/>
</dbReference>
<dbReference type="InterPro" id="IPR036390">
    <property type="entry name" value="WH_DNA-bd_sf"/>
</dbReference>
<feature type="compositionally biased region" description="Basic and acidic residues" evidence="4">
    <location>
        <begin position="1"/>
        <end position="10"/>
    </location>
</feature>
<accession>A0A6L4X136</accession>
<dbReference type="InterPro" id="IPR019885">
    <property type="entry name" value="Tscrpt_reg_HTH_AsnC-type_CS"/>
</dbReference>
<dbReference type="Proteomes" id="UP000482084">
    <property type="component" value="Unassembled WGS sequence"/>
</dbReference>
<dbReference type="SUPFAM" id="SSF46785">
    <property type="entry name" value="Winged helix' DNA-binding domain"/>
    <property type="match status" value="1"/>
</dbReference>
<keyword evidence="2" id="KW-0238">DNA-binding</keyword>
<dbReference type="EMBL" id="WBSM01000002">
    <property type="protein sequence ID" value="KAB8288677.1"/>
    <property type="molecule type" value="Genomic_DNA"/>
</dbReference>
<dbReference type="InterPro" id="IPR019888">
    <property type="entry name" value="Tscrpt_reg_AsnC-like"/>
</dbReference>
<dbReference type="GO" id="GO:0005829">
    <property type="term" value="C:cytosol"/>
    <property type="evidence" value="ECO:0007669"/>
    <property type="project" value="TreeGrafter"/>
</dbReference>
<evidence type="ECO:0000256" key="4">
    <source>
        <dbReference type="SAM" id="MobiDB-lite"/>
    </source>
</evidence>
<evidence type="ECO:0000259" key="5">
    <source>
        <dbReference type="PROSITE" id="PS50956"/>
    </source>
</evidence>
<dbReference type="Gene3D" id="1.10.10.10">
    <property type="entry name" value="Winged helix-like DNA-binding domain superfamily/Winged helix DNA-binding domain"/>
    <property type="match status" value="1"/>
</dbReference>
<keyword evidence="9" id="KW-1185">Reference proteome</keyword>
<dbReference type="PANTHER" id="PTHR30154">
    <property type="entry name" value="LEUCINE-RESPONSIVE REGULATORY PROTEIN"/>
    <property type="match status" value="1"/>
</dbReference>
<dbReference type="EMBL" id="WHZX01000002">
    <property type="protein sequence ID" value="NEG71460.1"/>
    <property type="molecule type" value="Genomic_DNA"/>
</dbReference>
<evidence type="ECO:0000313" key="6">
    <source>
        <dbReference type="EMBL" id="KAB8288677.1"/>
    </source>
</evidence>
<dbReference type="Gene3D" id="3.30.70.920">
    <property type="match status" value="1"/>
</dbReference>
<dbReference type="CDD" id="cd00090">
    <property type="entry name" value="HTH_ARSR"/>
    <property type="match status" value="1"/>
</dbReference>
<protein>
    <submittedName>
        <fullName evidence="6">AsnC-type transcriptional regulator</fullName>
    </submittedName>
    <submittedName>
        <fullName evidence="7">Winged helix-turn-helix transcriptional regulator</fullName>
    </submittedName>
</protein>
<evidence type="ECO:0000313" key="7">
    <source>
        <dbReference type="EMBL" id="NEG71460.1"/>
    </source>
</evidence>
<evidence type="ECO:0000256" key="3">
    <source>
        <dbReference type="ARBA" id="ARBA00023163"/>
    </source>
</evidence>
<feature type="domain" description="HTH asnC-type" evidence="5">
    <location>
        <begin position="27"/>
        <end position="88"/>
    </location>
</feature>
<keyword evidence="3" id="KW-0804">Transcription</keyword>
<reference evidence="6 9" key="2">
    <citation type="submission" date="2019-10" db="EMBL/GenBank/DDBJ databases">
        <title>Characterization of the phylogenetic diversity of two novel species belonging to the genus Bifidobacterium: Bifidobacterium cebidarum sp. nov. and Bifidobacterium leontopitheci sp. nov.</title>
        <authorList>
            <person name="Lugli G.A."/>
            <person name="Duranti S."/>
            <person name="Milani C."/>
            <person name="Turroni F."/>
            <person name="Ventura M."/>
        </authorList>
    </citation>
    <scope>NUCLEOTIDE SEQUENCE [LARGE SCALE GENOMIC DNA]</scope>
    <source>
        <strain evidence="6 9">DSM 100688</strain>
    </source>
</reference>
<dbReference type="PROSITE" id="PS50956">
    <property type="entry name" value="HTH_ASNC_2"/>
    <property type="match status" value="1"/>
</dbReference>